<dbReference type="EMBL" id="MAYW01000278">
    <property type="protein sequence ID" value="ODS30130.1"/>
    <property type="molecule type" value="Genomic_DNA"/>
</dbReference>
<name>A0A1E3X399_9BACT</name>
<organism evidence="1 2">
    <name type="scientific">Candidatus Scalindua rubra</name>
    <dbReference type="NCBI Taxonomy" id="1872076"/>
    <lineage>
        <taxon>Bacteria</taxon>
        <taxon>Pseudomonadati</taxon>
        <taxon>Planctomycetota</taxon>
        <taxon>Candidatus Brocadiia</taxon>
        <taxon>Candidatus Brocadiales</taxon>
        <taxon>Candidatus Scalinduaceae</taxon>
        <taxon>Candidatus Scalindua</taxon>
    </lineage>
</organism>
<dbReference type="SUPFAM" id="SSF48371">
    <property type="entry name" value="ARM repeat"/>
    <property type="match status" value="1"/>
</dbReference>
<comment type="caution">
    <text evidence="1">The sequence shown here is derived from an EMBL/GenBank/DDBJ whole genome shotgun (WGS) entry which is preliminary data.</text>
</comment>
<dbReference type="InterPro" id="IPR011989">
    <property type="entry name" value="ARM-like"/>
</dbReference>
<evidence type="ECO:0000313" key="2">
    <source>
        <dbReference type="Proteomes" id="UP000094056"/>
    </source>
</evidence>
<dbReference type="Proteomes" id="UP000094056">
    <property type="component" value="Unassembled WGS sequence"/>
</dbReference>
<dbReference type="AlphaFoldDB" id="A0A1E3X399"/>
<gene>
    <name evidence="1" type="ORF">SCARUB_04767</name>
</gene>
<accession>A0A1E3X399</accession>
<evidence type="ECO:0000313" key="1">
    <source>
        <dbReference type="EMBL" id="ODS30130.1"/>
    </source>
</evidence>
<dbReference type="InterPro" id="IPR016024">
    <property type="entry name" value="ARM-type_fold"/>
</dbReference>
<protein>
    <submittedName>
        <fullName evidence="1">HEAT repeat protein</fullName>
    </submittedName>
</protein>
<proteinExistence type="predicted"/>
<reference evidence="1 2" key="1">
    <citation type="submission" date="2016-07" db="EMBL/GenBank/DDBJ databases">
        <title>Draft genome of Scalindua rubra, obtained from a brine-seawater interface in the Red Sea, sheds light on salt adaptation in anammox bacteria.</title>
        <authorList>
            <person name="Speth D.R."/>
            <person name="Lagkouvardos I."/>
            <person name="Wang Y."/>
            <person name="Qian P.-Y."/>
            <person name="Dutilh B.E."/>
            <person name="Jetten M.S."/>
        </authorList>
    </citation>
    <scope>NUCLEOTIDE SEQUENCE [LARGE SCALE GENOMIC DNA]</scope>
    <source>
        <strain evidence="1">BSI-1</strain>
    </source>
</reference>
<sequence length="333" mass="39132">MGKIKKVLEIREIREVFSNQTTILMDTIAKGRFSLGLIKTLIEILLEQMKSRSAKTKQVAREAMKNLINELLKSLMHDDPKVHEAANKTWKKFIALLIMLFRKLKWGHERRKEIIDMVLDQIIKLLKSKNKKANKAAEEAVGKLIKLLLEEHKNHKYDVEGILRWIILRLIYALEQKDKKDAVEEALDIILEQLIKAFINKKNRAESDAAFEILKFIIDNLLRGILSRHDKVITEMLLRLFENFKKALKNPKYPKALIVKLILYLIGQMLQEMKRAGKKHRLYILLLLRKFLEDLINLLMDDDREVHNAANKALKDIIKQFIKMFRSTKKPEK</sequence>
<dbReference type="Gene3D" id="1.25.10.10">
    <property type="entry name" value="Leucine-rich Repeat Variant"/>
    <property type="match status" value="1"/>
</dbReference>